<dbReference type="GO" id="GO:0006412">
    <property type="term" value="P:translation"/>
    <property type="evidence" value="ECO:0007669"/>
    <property type="project" value="UniProtKB-UniRule"/>
</dbReference>
<sequence>MKASEFRNLTSAEIEQKVAGFKEELFNLRFQLATGQLDNPQRISAVRKEIARAKTVLRERELGITS</sequence>
<dbReference type="InterPro" id="IPR018254">
    <property type="entry name" value="Ribosomal_uL29_CS"/>
</dbReference>
<dbReference type="HAMAP" id="MF_00374">
    <property type="entry name" value="Ribosomal_uL29"/>
    <property type="match status" value="1"/>
</dbReference>
<dbReference type="PROSITE" id="PS00579">
    <property type="entry name" value="RIBOSOMAL_L29"/>
    <property type="match status" value="1"/>
</dbReference>
<dbReference type="FunFam" id="1.10.287.310:FF:000001">
    <property type="entry name" value="50S ribosomal protein L29"/>
    <property type="match status" value="1"/>
</dbReference>
<evidence type="ECO:0000256" key="1">
    <source>
        <dbReference type="ARBA" id="ARBA00009254"/>
    </source>
</evidence>
<evidence type="ECO:0000256" key="2">
    <source>
        <dbReference type="ARBA" id="ARBA00022980"/>
    </source>
</evidence>
<dbReference type="CDD" id="cd00427">
    <property type="entry name" value="Ribosomal_L29_HIP"/>
    <property type="match status" value="1"/>
</dbReference>
<accession>A0A5S5BQE1</accession>
<evidence type="ECO:0000313" key="6">
    <source>
        <dbReference type="EMBL" id="TYP67763.1"/>
    </source>
</evidence>
<dbReference type="Gene3D" id="1.10.287.310">
    <property type="match status" value="1"/>
</dbReference>
<dbReference type="PANTHER" id="PTHR10916">
    <property type="entry name" value="60S RIBOSOMAL PROTEIN L35/50S RIBOSOMAL PROTEIN L29"/>
    <property type="match status" value="1"/>
</dbReference>
<dbReference type="SUPFAM" id="SSF46561">
    <property type="entry name" value="Ribosomal protein L29 (L29p)"/>
    <property type="match status" value="1"/>
</dbReference>
<evidence type="ECO:0000256" key="3">
    <source>
        <dbReference type="ARBA" id="ARBA00023274"/>
    </source>
</evidence>
<organism evidence="6 7">
    <name type="scientific">Paenibacillus methanolicus</name>
    <dbReference type="NCBI Taxonomy" id="582686"/>
    <lineage>
        <taxon>Bacteria</taxon>
        <taxon>Bacillati</taxon>
        <taxon>Bacillota</taxon>
        <taxon>Bacilli</taxon>
        <taxon>Bacillales</taxon>
        <taxon>Paenibacillaceae</taxon>
        <taxon>Paenibacillus</taxon>
    </lineage>
</organism>
<dbReference type="InterPro" id="IPR001854">
    <property type="entry name" value="Ribosomal_uL29"/>
</dbReference>
<dbReference type="InterPro" id="IPR050063">
    <property type="entry name" value="Ribosomal_protein_uL29"/>
</dbReference>
<proteinExistence type="inferred from homology"/>
<comment type="caution">
    <text evidence="6">The sequence shown here is derived from an EMBL/GenBank/DDBJ whole genome shotgun (WGS) entry which is preliminary data.</text>
</comment>
<dbReference type="GO" id="GO:0022625">
    <property type="term" value="C:cytosolic large ribosomal subunit"/>
    <property type="evidence" value="ECO:0007669"/>
    <property type="project" value="TreeGrafter"/>
</dbReference>
<gene>
    <name evidence="5" type="primary">rpmC</name>
    <name evidence="6" type="ORF">BCM02_12247</name>
</gene>
<reference evidence="6 7" key="1">
    <citation type="submission" date="2019-07" db="EMBL/GenBank/DDBJ databases">
        <title>Genomic Encyclopedia of Type Strains, Phase III (KMG-III): the genomes of soil and plant-associated and newly described type strains.</title>
        <authorList>
            <person name="Whitman W."/>
        </authorList>
    </citation>
    <scope>NUCLEOTIDE SEQUENCE [LARGE SCALE GENOMIC DNA]</scope>
    <source>
        <strain evidence="6 7">BL24</strain>
    </source>
</reference>
<keyword evidence="7" id="KW-1185">Reference proteome</keyword>
<keyword evidence="3 5" id="KW-0687">Ribonucleoprotein</keyword>
<dbReference type="PANTHER" id="PTHR10916:SF0">
    <property type="entry name" value="LARGE RIBOSOMAL SUBUNIT PROTEIN UL29C"/>
    <property type="match status" value="1"/>
</dbReference>
<dbReference type="GO" id="GO:0003735">
    <property type="term" value="F:structural constituent of ribosome"/>
    <property type="evidence" value="ECO:0007669"/>
    <property type="project" value="InterPro"/>
</dbReference>
<comment type="similarity">
    <text evidence="1 5">Belongs to the universal ribosomal protein uL29 family.</text>
</comment>
<dbReference type="InterPro" id="IPR036049">
    <property type="entry name" value="Ribosomal_uL29_sf"/>
</dbReference>
<protein>
    <recommendedName>
        <fullName evidence="4 5">Large ribosomal subunit protein uL29</fullName>
    </recommendedName>
</protein>
<evidence type="ECO:0000313" key="7">
    <source>
        <dbReference type="Proteomes" id="UP000323257"/>
    </source>
</evidence>
<keyword evidence="2 5" id="KW-0689">Ribosomal protein</keyword>
<dbReference type="NCBIfam" id="TIGR00012">
    <property type="entry name" value="L29"/>
    <property type="match status" value="1"/>
</dbReference>
<evidence type="ECO:0000256" key="4">
    <source>
        <dbReference type="ARBA" id="ARBA00035204"/>
    </source>
</evidence>
<dbReference type="AlphaFoldDB" id="A0A5S5BQE1"/>
<name>A0A5S5BQE1_9BACL</name>
<dbReference type="EMBL" id="VNHS01000022">
    <property type="protein sequence ID" value="TYP67763.1"/>
    <property type="molecule type" value="Genomic_DNA"/>
</dbReference>
<dbReference type="OrthoDB" id="9815192at2"/>
<evidence type="ECO:0000256" key="5">
    <source>
        <dbReference type="HAMAP-Rule" id="MF_00374"/>
    </source>
</evidence>
<dbReference type="Pfam" id="PF00831">
    <property type="entry name" value="Ribosomal_L29"/>
    <property type="match status" value="1"/>
</dbReference>
<dbReference type="Proteomes" id="UP000323257">
    <property type="component" value="Unassembled WGS sequence"/>
</dbReference>
<dbReference type="RefSeq" id="WP_148933631.1">
    <property type="nucleotide sequence ID" value="NZ_VNHS01000022.1"/>
</dbReference>